<name>A0A5C7AVA0_9BACT</name>
<sequence length="238" mass="27497">MKVNFDIKDNHAIEIAGRHIDLHNNFDFVGFDYNVADREIKLHWKKSSGDWVDKNEFSSLVLTHKGVTFLNVIEQDEKSVYEDDCCLGEITFFPSTARDINDSIVPQPKPNDGDDILYFFENGQLIRIHCEQIELGIKMPTEISDNNFAYSNLTEEEAFWVMWYFLDGHYELAGGEFDLSDILSASQPFEFDDNGHFDGQVKGNRRVAPADSGMVWHWNEAVKKYREHGRPKPTPLKK</sequence>
<comment type="caution">
    <text evidence="1">The sequence shown here is derived from an EMBL/GenBank/DDBJ whole genome shotgun (WGS) entry which is preliminary data.</text>
</comment>
<dbReference type="AlphaFoldDB" id="A0A5C7AVA0"/>
<reference evidence="1 2" key="1">
    <citation type="submission" date="2019-08" db="EMBL/GenBank/DDBJ databases">
        <title>Genomes sequence of Algoriphagus aquimarinus ACAM450.</title>
        <authorList>
            <person name="Bowman J.P."/>
        </authorList>
    </citation>
    <scope>NUCLEOTIDE SEQUENCE [LARGE SCALE GENOMIC DNA]</scope>
    <source>
        <strain evidence="1 2">ACAM 450</strain>
    </source>
</reference>
<protein>
    <submittedName>
        <fullName evidence="1">Uncharacterized protein</fullName>
    </submittedName>
</protein>
<dbReference type="OrthoDB" id="6400584at2"/>
<dbReference type="EMBL" id="VORW01000004">
    <property type="protein sequence ID" value="TXE12361.1"/>
    <property type="molecule type" value="Genomic_DNA"/>
</dbReference>
<dbReference type="Proteomes" id="UP000321935">
    <property type="component" value="Unassembled WGS sequence"/>
</dbReference>
<evidence type="ECO:0000313" key="2">
    <source>
        <dbReference type="Proteomes" id="UP000321935"/>
    </source>
</evidence>
<organism evidence="1 2">
    <name type="scientific">Algoriphagus aquimarinus</name>
    <dbReference type="NCBI Taxonomy" id="237018"/>
    <lineage>
        <taxon>Bacteria</taxon>
        <taxon>Pseudomonadati</taxon>
        <taxon>Bacteroidota</taxon>
        <taxon>Cytophagia</taxon>
        <taxon>Cytophagales</taxon>
        <taxon>Cyclobacteriaceae</taxon>
        <taxon>Algoriphagus</taxon>
    </lineage>
</organism>
<accession>A0A5C7AVA0</accession>
<evidence type="ECO:0000313" key="1">
    <source>
        <dbReference type="EMBL" id="TXE12361.1"/>
    </source>
</evidence>
<gene>
    <name evidence="1" type="ORF">ESV85_10040</name>
</gene>
<dbReference type="RefSeq" id="WP_146917105.1">
    <property type="nucleotide sequence ID" value="NZ_VORW01000004.1"/>
</dbReference>
<proteinExistence type="predicted"/>